<dbReference type="GO" id="GO:0016491">
    <property type="term" value="F:oxidoreductase activity"/>
    <property type="evidence" value="ECO:0007669"/>
    <property type="project" value="UniProtKB-KW"/>
</dbReference>
<dbReference type="InterPro" id="IPR050523">
    <property type="entry name" value="AKR_Detox_Biosynth"/>
</dbReference>
<dbReference type="AlphaFoldDB" id="A0A927R828"/>
<dbReference type="PANTHER" id="PTHR43364:SF4">
    <property type="entry name" value="NAD(P)-LINKED OXIDOREDUCTASE SUPERFAMILY PROTEIN"/>
    <property type="match status" value="1"/>
</dbReference>
<evidence type="ECO:0000256" key="1">
    <source>
        <dbReference type="ARBA" id="ARBA00023002"/>
    </source>
</evidence>
<dbReference type="InterPro" id="IPR023210">
    <property type="entry name" value="NADP_OxRdtase_dom"/>
</dbReference>
<dbReference type="RefSeq" id="WP_192749328.1">
    <property type="nucleotide sequence ID" value="NZ_BAABJL010000002.1"/>
</dbReference>
<name>A0A927R828_9ACTN</name>
<accession>A0A927R828</accession>
<sequence>MQTHDNASTTRRLGRSDLEASALGLGCWAIGGPFTMFGVPDGWGEIDDAESIRAVQRAVDLGVTFFDTADAYGTGHSERVLGQALAAHRDRVVIATKFGYTYDEDKRDLTGSDTSPAYVRRACEASLRRLGTDYIDLYQLHVGDLPAAEAAPVRDTLEELVEAGLIRAYGWSTDDASKVTVFAEGPHCVSIQHDLNLFTPASDLLAACERHSLTSINRTPLGMGLLTGKFRADSTLPADDVRANAPWQRWFKDGRPSAELLGKLESVREILRSDGRSLAQGALAWIWGTSDRTIPIPGFRTVAQVEDNAGALALGPLKPAQVAEVNALLGT</sequence>
<dbReference type="Proteomes" id="UP000638648">
    <property type="component" value="Unassembled WGS sequence"/>
</dbReference>
<dbReference type="CDD" id="cd19086">
    <property type="entry name" value="AKR_AKR11C1"/>
    <property type="match status" value="1"/>
</dbReference>
<dbReference type="Gene3D" id="3.20.20.100">
    <property type="entry name" value="NADP-dependent oxidoreductase domain"/>
    <property type="match status" value="1"/>
</dbReference>
<reference evidence="3" key="1">
    <citation type="submission" date="2020-10" db="EMBL/GenBank/DDBJ databases">
        <title>Sequencing the genomes of 1000 actinobacteria strains.</title>
        <authorList>
            <person name="Klenk H.-P."/>
        </authorList>
    </citation>
    <scope>NUCLEOTIDE SEQUENCE</scope>
    <source>
        <strain evidence="3">DSM 45354</strain>
    </source>
</reference>
<feature type="domain" description="NADP-dependent oxidoreductase" evidence="2">
    <location>
        <begin position="24"/>
        <end position="328"/>
    </location>
</feature>
<gene>
    <name evidence="3" type="ORF">HEB94_001742</name>
</gene>
<proteinExistence type="predicted"/>
<evidence type="ECO:0000313" key="4">
    <source>
        <dbReference type="Proteomes" id="UP000638648"/>
    </source>
</evidence>
<evidence type="ECO:0000313" key="3">
    <source>
        <dbReference type="EMBL" id="MBE1604894.1"/>
    </source>
</evidence>
<dbReference type="Pfam" id="PF00248">
    <property type="entry name" value="Aldo_ket_red"/>
    <property type="match status" value="1"/>
</dbReference>
<dbReference type="EMBL" id="JADBEM010000001">
    <property type="protein sequence ID" value="MBE1604894.1"/>
    <property type="molecule type" value="Genomic_DNA"/>
</dbReference>
<evidence type="ECO:0000259" key="2">
    <source>
        <dbReference type="Pfam" id="PF00248"/>
    </source>
</evidence>
<dbReference type="InterPro" id="IPR036812">
    <property type="entry name" value="NAD(P)_OxRdtase_dom_sf"/>
</dbReference>
<comment type="caution">
    <text evidence="3">The sequence shown here is derived from an EMBL/GenBank/DDBJ whole genome shotgun (WGS) entry which is preliminary data.</text>
</comment>
<keyword evidence="4" id="KW-1185">Reference proteome</keyword>
<protein>
    <submittedName>
        <fullName evidence="3">Aryl-alcohol dehydrogenase-like predicted oxidoreductase</fullName>
    </submittedName>
</protein>
<keyword evidence="1" id="KW-0560">Oxidoreductase</keyword>
<dbReference type="SUPFAM" id="SSF51430">
    <property type="entry name" value="NAD(P)-linked oxidoreductase"/>
    <property type="match status" value="1"/>
</dbReference>
<dbReference type="PANTHER" id="PTHR43364">
    <property type="entry name" value="NADH-SPECIFIC METHYLGLYOXAL REDUCTASE-RELATED"/>
    <property type="match status" value="1"/>
</dbReference>
<organism evidence="3 4">
    <name type="scientific">Actinopolymorpha pittospori</name>
    <dbReference type="NCBI Taxonomy" id="648752"/>
    <lineage>
        <taxon>Bacteria</taxon>
        <taxon>Bacillati</taxon>
        <taxon>Actinomycetota</taxon>
        <taxon>Actinomycetes</taxon>
        <taxon>Propionibacteriales</taxon>
        <taxon>Actinopolymorphaceae</taxon>
        <taxon>Actinopolymorpha</taxon>
    </lineage>
</organism>